<evidence type="ECO:0000256" key="3">
    <source>
        <dbReference type="ARBA" id="ARBA00022679"/>
    </source>
</evidence>
<dbReference type="InterPro" id="IPR002052">
    <property type="entry name" value="DNA_methylase_N6_adenine_CS"/>
</dbReference>
<dbReference type="Pfam" id="PF01555">
    <property type="entry name" value="N6_N4_Mtase"/>
    <property type="match status" value="1"/>
</dbReference>
<dbReference type="AlphaFoldDB" id="A0A9D9HGN5"/>
<comment type="caution">
    <text evidence="6">The sequence shown here is derived from an EMBL/GenBank/DDBJ whole genome shotgun (WGS) entry which is preliminary data.</text>
</comment>
<feature type="domain" description="DNA methylase N-4/N-6" evidence="5">
    <location>
        <begin position="60"/>
        <end position="283"/>
    </location>
</feature>
<protein>
    <recommendedName>
        <fullName evidence="4">Methyltransferase</fullName>
        <ecNumber evidence="4">2.1.1.-</ecNumber>
    </recommendedName>
</protein>
<dbReference type="SUPFAM" id="SSF53335">
    <property type="entry name" value="S-adenosyl-L-methionine-dependent methyltransferases"/>
    <property type="match status" value="1"/>
</dbReference>
<reference evidence="6" key="2">
    <citation type="journal article" date="2021" name="PeerJ">
        <title>Extensive microbial diversity within the chicken gut microbiome revealed by metagenomics and culture.</title>
        <authorList>
            <person name="Gilroy R."/>
            <person name="Ravi A."/>
            <person name="Getino M."/>
            <person name="Pursley I."/>
            <person name="Horton D.L."/>
            <person name="Alikhan N.F."/>
            <person name="Baker D."/>
            <person name="Gharbi K."/>
            <person name="Hall N."/>
            <person name="Watson M."/>
            <person name="Adriaenssens E.M."/>
            <person name="Foster-Nyarko E."/>
            <person name="Jarju S."/>
            <person name="Secka A."/>
            <person name="Antonio M."/>
            <person name="Oren A."/>
            <person name="Chaudhuri R.R."/>
            <person name="La Ragione R."/>
            <person name="Hildebrand F."/>
            <person name="Pallen M.J."/>
        </authorList>
    </citation>
    <scope>NUCLEOTIDE SEQUENCE</scope>
    <source>
        <strain evidence="6">B3-4054</strain>
    </source>
</reference>
<keyword evidence="2" id="KW-0489">Methyltransferase</keyword>
<dbReference type="GO" id="GO:0032259">
    <property type="term" value="P:methylation"/>
    <property type="evidence" value="ECO:0007669"/>
    <property type="project" value="UniProtKB-KW"/>
</dbReference>
<evidence type="ECO:0000313" key="6">
    <source>
        <dbReference type="EMBL" id="MBO8449598.1"/>
    </source>
</evidence>
<dbReference type="InterPro" id="IPR029063">
    <property type="entry name" value="SAM-dependent_MTases_sf"/>
</dbReference>
<dbReference type="EC" id="2.1.1.-" evidence="4"/>
<dbReference type="InterPro" id="IPR002941">
    <property type="entry name" value="DNA_methylase_N4/N6"/>
</dbReference>
<dbReference type="Gene3D" id="3.40.50.150">
    <property type="entry name" value="Vaccinia Virus protein VP39"/>
    <property type="match status" value="1"/>
</dbReference>
<dbReference type="InterPro" id="IPR001091">
    <property type="entry name" value="RM_Methyltransferase"/>
</dbReference>
<evidence type="ECO:0000259" key="5">
    <source>
        <dbReference type="Pfam" id="PF01555"/>
    </source>
</evidence>
<sequence length="313" mass="36128">MTQKRAGRNRTLTLEPEEIPRLRERLLTPEKLAAGESVINRILYADLFCVLDRIPGKFADLVLADPPYNLNKNFGGERFSAMPPAAYEEWLSSWLPRVCSKLKPDGSLYLCCDWRCSAAAQRVLEKEMHILNRITWQREKGRGAGKNWKNAMEDIWFAVRDPRRYYFNVDAVMLKRRVRAPYRADGKPKDWTQEADGKFRCTRPSNFWDDISVPFWSMPENTDHPAQKPEKLYARLILASCPENGVVFDPFLGSGTAAAAAKKLGRRWCGVERVEEYCLLAEKRLLLAETNRRIQGYADGVFWERNSLPPREP</sequence>
<gene>
    <name evidence="6" type="ORF">IAA96_00630</name>
</gene>
<keyword evidence="3" id="KW-0808">Transferase</keyword>
<comment type="similarity">
    <text evidence="1 4">Belongs to the N(4)/N(6)-methyltransferase family.</text>
</comment>
<dbReference type="EMBL" id="JADIMS010000011">
    <property type="protein sequence ID" value="MBO8449598.1"/>
    <property type="molecule type" value="Genomic_DNA"/>
</dbReference>
<accession>A0A9D9HGN5</accession>
<dbReference type="PRINTS" id="PR00508">
    <property type="entry name" value="S21N4MTFRASE"/>
</dbReference>
<reference evidence="6" key="1">
    <citation type="submission" date="2020-10" db="EMBL/GenBank/DDBJ databases">
        <authorList>
            <person name="Gilroy R."/>
        </authorList>
    </citation>
    <scope>NUCLEOTIDE SEQUENCE</scope>
    <source>
        <strain evidence="6">B3-4054</strain>
    </source>
</reference>
<name>A0A9D9HGN5_9SPIR</name>
<dbReference type="GO" id="GO:0003677">
    <property type="term" value="F:DNA binding"/>
    <property type="evidence" value="ECO:0007669"/>
    <property type="project" value="InterPro"/>
</dbReference>
<evidence type="ECO:0000313" key="7">
    <source>
        <dbReference type="Proteomes" id="UP000823616"/>
    </source>
</evidence>
<dbReference type="GO" id="GO:0008170">
    <property type="term" value="F:N-methyltransferase activity"/>
    <property type="evidence" value="ECO:0007669"/>
    <property type="project" value="InterPro"/>
</dbReference>
<evidence type="ECO:0000256" key="4">
    <source>
        <dbReference type="RuleBase" id="RU362026"/>
    </source>
</evidence>
<evidence type="ECO:0000256" key="2">
    <source>
        <dbReference type="ARBA" id="ARBA00022603"/>
    </source>
</evidence>
<dbReference type="PROSITE" id="PS00092">
    <property type="entry name" value="N6_MTASE"/>
    <property type="match status" value="1"/>
</dbReference>
<dbReference type="Proteomes" id="UP000823616">
    <property type="component" value="Unassembled WGS sequence"/>
</dbReference>
<organism evidence="6 7">
    <name type="scientific">Candidatus Avitreponema avistercoris</name>
    <dbReference type="NCBI Taxonomy" id="2840705"/>
    <lineage>
        <taxon>Bacteria</taxon>
        <taxon>Pseudomonadati</taxon>
        <taxon>Spirochaetota</taxon>
        <taxon>Spirochaetia</taxon>
        <taxon>Spirochaetales</taxon>
        <taxon>Candidatus Avitreponema</taxon>
    </lineage>
</organism>
<proteinExistence type="inferred from homology"/>
<evidence type="ECO:0000256" key="1">
    <source>
        <dbReference type="ARBA" id="ARBA00006594"/>
    </source>
</evidence>